<organism evidence="1 2">
    <name type="scientific">Colocasia esculenta</name>
    <name type="common">Wild taro</name>
    <name type="synonym">Arum esculentum</name>
    <dbReference type="NCBI Taxonomy" id="4460"/>
    <lineage>
        <taxon>Eukaryota</taxon>
        <taxon>Viridiplantae</taxon>
        <taxon>Streptophyta</taxon>
        <taxon>Embryophyta</taxon>
        <taxon>Tracheophyta</taxon>
        <taxon>Spermatophyta</taxon>
        <taxon>Magnoliopsida</taxon>
        <taxon>Liliopsida</taxon>
        <taxon>Araceae</taxon>
        <taxon>Aroideae</taxon>
        <taxon>Colocasieae</taxon>
        <taxon>Colocasia</taxon>
    </lineage>
</organism>
<sequence>MSAACRRLGARVDVSGLKATCRSVAFRARFDEFPSRGHYMERREPRTGFVLHVLREVERQLDPSSMAARLRGSPVLFVR</sequence>
<feature type="non-terminal residue" evidence="1">
    <location>
        <position position="1"/>
    </location>
</feature>
<gene>
    <name evidence="1" type="ORF">Taro_027509</name>
</gene>
<protein>
    <submittedName>
        <fullName evidence="1">Uncharacterized protein</fullName>
    </submittedName>
</protein>
<name>A0A843VI91_COLES</name>
<dbReference type="Proteomes" id="UP000652761">
    <property type="component" value="Unassembled WGS sequence"/>
</dbReference>
<accession>A0A843VI91</accession>
<comment type="caution">
    <text evidence="1">The sequence shown here is derived from an EMBL/GenBank/DDBJ whole genome shotgun (WGS) entry which is preliminary data.</text>
</comment>
<evidence type="ECO:0000313" key="2">
    <source>
        <dbReference type="Proteomes" id="UP000652761"/>
    </source>
</evidence>
<dbReference type="AlphaFoldDB" id="A0A843VI91"/>
<keyword evidence="2" id="KW-1185">Reference proteome</keyword>
<reference evidence="1" key="1">
    <citation type="submission" date="2017-07" db="EMBL/GenBank/DDBJ databases">
        <title>Taro Niue Genome Assembly and Annotation.</title>
        <authorList>
            <person name="Atibalentja N."/>
            <person name="Keating K."/>
            <person name="Fields C.J."/>
        </authorList>
    </citation>
    <scope>NUCLEOTIDE SEQUENCE</scope>
    <source>
        <strain evidence="1">Niue_2</strain>
        <tissue evidence="1">Leaf</tissue>
    </source>
</reference>
<evidence type="ECO:0000313" key="1">
    <source>
        <dbReference type="EMBL" id="MQL94836.1"/>
    </source>
</evidence>
<proteinExistence type="predicted"/>
<dbReference type="EMBL" id="NMUH01001721">
    <property type="protein sequence ID" value="MQL94836.1"/>
    <property type="molecule type" value="Genomic_DNA"/>
</dbReference>